<evidence type="ECO:0000313" key="8">
    <source>
        <dbReference type="Proteomes" id="UP000235346"/>
    </source>
</evidence>
<sequence>MFEVTALLFGVLCGLLILLSGVGAGVIMVPGLMLLFGVAPATAVGTASLVSVLIKVVATYAHGRDSRVDWTLFKRFSRWAVPICLLLALVITLLLRTSWGVSVQHGLKLAVLAAAGFALLASFRPQVLQHVGQWLGGLMPSACGAMVGATGVGGGVLIVPTLRAMSGADIKVVVGTSTVIGLLLSACTGLVFGGGGHLEPLLALLVTLGGAVGVMLGRPLVARLSSRAVSGLVYTLIGVSLLNMTYDLLLV</sequence>
<dbReference type="Proteomes" id="UP000235346">
    <property type="component" value="Unassembled WGS sequence"/>
</dbReference>
<dbReference type="InterPro" id="IPR002781">
    <property type="entry name" value="TM_pro_TauE-like"/>
</dbReference>
<evidence type="ECO:0000256" key="1">
    <source>
        <dbReference type="ARBA" id="ARBA00004141"/>
    </source>
</evidence>
<evidence type="ECO:0000256" key="3">
    <source>
        <dbReference type="ARBA" id="ARBA00022692"/>
    </source>
</evidence>
<evidence type="ECO:0000256" key="4">
    <source>
        <dbReference type="ARBA" id="ARBA00022989"/>
    </source>
</evidence>
<feature type="transmembrane region" description="Helical" evidence="6">
    <location>
        <begin position="135"/>
        <end position="160"/>
    </location>
</feature>
<dbReference type="Pfam" id="PF01925">
    <property type="entry name" value="TauE"/>
    <property type="match status" value="1"/>
</dbReference>
<keyword evidence="8" id="KW-1185">Reference proteome</keyword>
<dbReference type="PANTHER" id="PTHR43701:SF2">
    <property type="entry name" value="MEMBRANE TRANSPORTER PROTEIN YJNA-RELATED"/>
    <property type="match status" value="1"/>
</dbReference>
<dbReference type="AlphaFoldDB" id="A0A2N7TH05"/>
<proteinExistence type="inferred from homology"/>
<feature type="transmembrane region" description="Helical" evidence="6">
    <location>
        <begin position="172"/>
        <end position="194"/>
    </location>
</feature>
<evidence type="ECO:0000256" key="2">
    <source>
        <dbReference type="ARBA" id="ARBA00009142"/>
    </source>
</evidence>
<reference evidence="7 8" key="1">
    <citation type="submission" date="2018-01" db="EMBL/GenBank/DDBJ databases">
        <title>Halomonas endophytica sp. nov., isolated from storage liquid in the stems of Populus euphratica.</title>
        <authorList>
            <person name="Chen C."/>
        </authorList>
    </citation>
    <scope>NUCLEOTIDE SEQUENCE [LARGE SCALE GENOMIC DNA]</scope>
    <source>
        <strain evidence="7 8">DSM 26881</strain>
    </source>
</reference>
<comment type="caution">
    <text evidence="7">The sequence shown here is derived from an EMBL/GenBank/DDBJ whole genome shotgun (WGS) entry which is preliminary data.</text>
</comment>
<protein>
    <recommendedName>
        <fullName evidence="6">Probable membrane transporter protein</fullName>
    </recommendedName>
</protein>
<organism evidence="7 8">
    <name type="scientific">Halomonas heilongjiangensis</name>
    <dbReference type="NCBI Taxonomy" id="1387883"/>
    <lineage>
        <taxon>Bacteria</taxon>
        <taxon>Pseudomonadati</taxon>
        <taxon>Pseudomonadota</taxon>
        <taxon>Gammaproteobacteria</taxon>
        <taxon>Oceanospirillales</taxon>
        <taxon>Halomonadaceae</taxon>
        <taxon>Halomonas</taxon>
    </lineage>
</organism>
<gene>
    <name evidence="7" type="ORF">C1H66_19230</name>
</gene>
<keyword evidence="6" id="KW-1003">Cell membrane</keyword>
<comment type="subcellular location">
    <subcellularLocation>
        <location evidence="6">Cell membrane</location>
        <topology evidence="6">Multi-pass membrane protein</topology>
    </subcellularLocation>
    <subcellularLocation>
        <location evidence="1">Membrane</location>
        <topology evidence="1">Multi-pass membrane protein</topology>
    </subcellularLocation>
</comment>
<dbReference type="OrthoDB" id="5189995at2"/>
<dbReference type="GO" id="GO:0005886">
    <property type="term" value="C:plasma membrane"/>
    <property type="evidence" value="ECO:0007669"/>
    <property type="project" value="UniProtKB-SubCell"/>
</dbReference>
<keyword evidence="3 6" id="KW-0812">Transmembrane</keyword>
<comment type="similarity">
    <text evidence="2 6">Belongs to the 4-toluene sulfonate uptake permease (TSUP) (TC 2.A.102) family.</text>
</comment>
<dbReference type="PANTHER" id="PTHR43701">
    <property type="entry name" value="MEMBRANE TRANSPORTER PROTEIN MJ0441-RELATED"/>
    <property type="match status" value="1"/>
</dbReference>
<feature type="transmembrane region" description="Helical" evidence="6">
    <location>
        <begin position="232"/>
        <end position="250"/>
    </location>
</feature>
<evidence type="ECO:0000256" key="5">
    <source>
        <dbReference type="ARBA" id="ARBA00023136"/>
    </source>
</evidence>
<dbReference type="EMBL" id="PNRE01000090">
    <property type="protein sequence ID" value="PMR67471.1"/>
    <property type="molecule type" value="Genomic_DNA"/>
</dbReference>
<evidence type="ECO:0000313" key="7">
    <source>
        <dbReference type="EMBL" id="PMR67471.1"/>
    </source>
</evidence>
<name>A0A2N7TH05_9GAMM</name>
<dbReference type="RefSeq" id="WP_102629487.1">
    <property type="nucleotide sequence ID" value="NZ_PDOH01000056.1"/>
</dbReference>
<feature type="transmembrane region" description="Helical" evidence="6">
    <location>
        <begin position="201"/>
        <end position="220"/>
    </location>
</feature>
<keyword evidence="5 6" id="KW-0472">Membrane</keyword>
<dbReference type="InterPro" id="IPR051598">
    <property type="entry name" value="TSUP/Inactive_protease-like"/>
</dbReference>
<feature type="transmembrane region" description="Helical" evidence="6">
    <location>
        <begin position="79"/>
        <end position="99"/>
    </location>
</feature>
<accession>A0A2N7TH05</accession>
<keyword evidence="4 6" id="KW-1133">Transmembrane helix</keyword>
<evidence type="ECO:0000256" key="6">
    <source>
        <dbReference type="RuleBase" id="RU363041"/>
    </source>
</evidence>
<feature type="transmembrane region" description="Helical" evidence="6">
    <location>
        <begin position="34"/>
        <end position="58"/>
    </location>
</feature>